<comment type="function">
    <text evidence="7">Catalyzes the attachment of isoleucine to tRNA(Ile). As IleRS can inadvertently accommodate and process structurally similar amino acids such as valine, to avoid such errors it has two additional distinct tRNA(Ile)-dependent editing activities. One activity is designated as 'pretransfer' editing and involves the hydrolysis of activated Val-AMP. The other activity is designated 'posttransfer' editing and involves deacylation of mischarged Val-tRNA(Ile).</text>
</comment>
<keyword evidence="3" id="KW-0547">Nucleotide-binding</keyword>
<feature type="domain" description="Methionyl/Valyl/Leucyl/Isoleucyl-tRNA synthetase anticodon-binding" evidence="11">
    <location>
        <begin position="721"/>
        <end position="879"/>
    </location>
</feature>
<evidence type="ECO:0000256" key="8">
    <source>
        <dbReference type="ARBA" id="ARBA00048359"/>
    </source>
</evidence>
<gene>
    <name evidence="12" type="ORF">UT40_C0015G0010</name>
</gene>
<proteinExistence type="predicted"/>
<accession>A0A0G0NDC6</accession>
<dbReference type="GO" id="GO:0006428">
    <property type="term" value="P:isoleucyl-tRNA aminoacylation"/>
    <property type="evidence" value="ECO:0007669"/>
    <property type="project" value="UniProtKB-UniRule"/>
</dbReference>
<dbReference type="SUPFAM" id="SSF50677">
    <property type="entry name" value="ValRS/IleRS/LeuRS editing domain"/>
    <property type="match status" value="1"/>
</dbReference>
<dbReference type="GO" id="GO:0004822">
    <property type="term" value="F:isoleucine-tRNA ligase activity"/>
    <property type="evidence" value="ECO:0007669"/>
    <property type="project" value="UniProtKB-UniRule"/>
</dbReference>
<dbReference type="Gene3D" id="3.40.50.620">
    <property type="entry name" value="HUPs"/>
    <property type="match status" value="2"/>
</dbReference>
<dbReference type="InterPro" id="IPR023586">
    <property type="entry name" value="Ile-tRNA-ligase_type2"/>
</dbReference>
<dbReference type="InterPro" id="IPR033709">
    <property type="entry name" value="Anticodon_Ile_ABEc"/>
</dbReference>
<evidence type="ECO:0000256" key="3">
    <source>
        <dbReference type="ARBA" id="ARBA00022741"/>
    </source>
</evidence>
<dbReference type="Gene3D" id="1.10.730.10">
    <property type="entry name" value="Isoleucyl-tRNA Synthetase, Domain 1"/>
    <property type="match status" value="1"/>
</dbReference>
<keyword evidence="2" id="KW-0436">Ligase</keyword>
<dbReference type="EMBL" id="LBWQ01000015">
    <property type="protein sequence ID" value="KKR13513.1"/>
    <property type="molecule type" value="Genomic_DNA"/>
</dbReference>
<dbReference type="Pfam" id="PF08264">
    <property type="entry name" value="Anticodon_1"/>
    <property type="match status" value="1"/>
</dbReference>
<dbReference type="Pfam" id="PF00133">
    <property type="entry name" value="tRNA-synt_1"/>
    <property type="match status" value="1"/>
</dbReference>
<dbReference type="InterPro" id="IPR013155">
    <property type="entry name" value="M/V/L/I-tRNA-synth_anticd-bd"/>
</dbReference>
<feature type="domain" description="Aminoacyl-tRNA synthetase class Ia" evidence="10">
    <location>
        <begin position="24"/>
        <end position="664"/>
    </location>
</feature>
<protein>
    <recommendedName>
        <fullName evidence="1 9">Isoleucine--tRNA ligase</fullName>
        <ecNumber evidence="1 9">6.1.1.5</ecNumber>
    </recommendedName>
</protein>
<dbReference type="PANTHER" id="PTHR42780">
    <property type="entry name" value="SOLEUCYL-TRNA SYNTHETASE"/>
    <property type="match status" value="1"/>
</dbReference>
<dbReference type="GO" id="GO:0000049">
    <property type="term" value="F:tRNA binding"/>
    <property type="evidence" value="ECO:0007669"/>
    <property type="project" value="InterPro"/>
</dbReference>
<dbReference type="NCBIfam" id="TIGR00392">
    <property type="entry name" value="ileS"/>
    <property type="match status" value="1"/>
</dbReference>
<dbReference type="SUPFAM" id="SSF52374">
    <property type="entry name" value="Nucleotidylyl transferase"/>
    <property type="match status" value="1"/>
</dbReference>
<evidence type="ECO:0000313" key="13">
    <source>
        <dbReference type="Proteomes" id="UP000034690"/>
    </source>
</evidence>
<dbReference type="InterPro" id="IPR009008">
    <property type="entry name" value="Val/Leu/Ile-tRNA-synth_edit"/>
</dbReference>
<evidence type="ECO:0000256" key="5">
    <source>
        <dbReference type="ARBA" id="ARBA00022917"/>
    </source>
</evidence>
<dbReference type="Gene3D" id="3.90.740.10">
    <property type="entry name" value="Valyl/Leucyl/Isoleucyl-tRNA synthetase, editing domain"/>
    <property type="match status" value="1"/>
</dbReference>
<dbReference type="InterPro" id="IPR002300">
    <property type="entry name" value="aa-tRNA-synth_Ia"/>
</dbReference>
<keyword evidence="5" id="KW-0648">Protein biosynthesis</keyword>
<dbReference type="GO" id="GO:0002161">
    <property type="term" value="F:aminoacyl-tRNA deacylase activity"/>
    <property type="evidence" value="ECO:0007669"/>
    <property type="project" value="InterPro"/>
</dbReference>
<dbReference type="InterPro" id="IPR002301">
    <property type="entry name" value="Ile-tRNA-ligase"/>
</dbReference>
<keyword evidence="6 12" id="KW-0030">Aminoacyl-tRNA synthetase</keyword>
<dbReference type="EC" id="6.1.1.5" evidence="1 9"/>
<dbReference type="GO" id="GO:0005524">
    <property type="term" value="F:ATP binding"/>
    <property type="evidence" value="ECO:0007669"/>
    <property type="project" value="UniProtKB-KW"/>
</dbReference>
<name>A0A0G0NDC6_9BACT</name>
<evidence type="ECO:0000259" key="11">
    <source>
        <dbReference type="Pfam" id="PF08264"/>
    </source>
</evidence>
<evidence type="ECO:0000256" key="4">
    <source>
        <dbReference type="ARBA" id="ARBA00022840"/>
    </source>
</evidence>
<keyword evidence="4" id="KW-0067">ATP-binding</keyword>
<dbReference type="PATRIC" id="fig|1618551.3.peg.699"/>
<dbReference type="GO" id="GO:0005737">
    <property type="term" value="C:cytoplasm"/>
    <property type="evidence" value="ECO:0007669"/>
    <property type="project" value="UniProtKB-UniRule"/>
</dbReference>
<evidence type="ECO:0000256" key="6">
    <source>
        <dbReference type="ARBA" id="ARBA00023146"/>
    </source>
</evidence>
<dbReference type="PRINTS" id="PR00984">
    <property type="entry name" value="TRNASYNTHILE"/>
</dbReference>
<evidence type="ECO:0000256" key="7">
    <source>
        <dbReference type="ARBA" id="ARBA00025217"/>
    </source>
</evidence>
<comment type="catalytic activity">
    <reaction evidence="8">
        <text>tRNA(Ile) + L-isoleucine + ATP = L-isoleucyl-tRNA(Ile) + AMP + diphosphate</text>
        <dbReference type="Rhea" id="RHEA:11060"/>
        <dbReference type="Rhea" id="RHEA-COMP:9666"/>
        <dbReference type="Rhea" id="RHEA-COMP:9695"/>
        <dbReference type="ChEBI" id="CHEBI:30616"/>
        <dbReference type="ChEBI" id="CHEBI:33019"/>
        <dbReference type="ChEBI" id="CHEBI:58045"/>
        <dbReference type="ChEBI" id="CHEBI:78442"/>
        <dbReference type="ChEBI" id="CHEBI:78528"/>
        <dbReference type="ChEBI" id="CHEBI:456215"/>
        <dbReference type="EC" id="6.1.1.5"/>
    </reaction>
</comment>
<dbReference type="CDD" id="cd07961">
    <property type="entry name" value="Anticodon_Ia_Ile_ABEc"/>
    <property type="match status" value="1"/>
</dbReference>
<dbReference type="SUPFAM" id="SSF47323">
    <property type="entry name" value="Anticodon-binding domain of a subclass of class I aminoacyl-tRNA synthetases"/>
    <property type="match status" value="1"/>
</dbReference>
<evidence type="ECO:0000313" key="12">
    <source>
        <dbReference type="EMBL" id="KKR13513.1"/>
    </source>
</evidence>
<dbReference type="InterPro" id="IPR009080">
    <property type="entry name" value="tRNAsynth_Ia_anticodon-bd"/>
</dbReference>
<evidence type="ECO:0000256" key="1">
    <source>
        <dbReference type="ARBA" id="ARBA00013165"/>
    </source>
</evidence>
<dbReference type="PANTHER" id="PTHR42780:SF1">
    <property type="entry name" value="ISOLEUCINE--TRNA LIGASE, CYTOPLASMIC"/>
    <property type="match status" value="1"/>
</dbReference>
<organism evidence="12 13">
    <name type="scientific">Candidatus Woesebacteria bacterium GW2011_GWA1_39_21b</name>
    <dbReference type="NCBI Taxonomy" id="1618551"/>
    <lineage>
        <taxon>Bacteria</taxon>
        <taxon>Candidatus Woeseibacteriota</taxon>
    </lineage>
</organism>
<dbReference type="Proteomes" id="UP000034690">
    <property type="component" value="Unassembled WGS sequence"/>
</dbReference>
<sequence length="991" mass="115190">MAKTKPFFEPLSPSVDFPKLEEELLKEWNKKGIVKKYLEKNKSSKKIFSFLDGPITANNPMGVHHAWGRTYKDLWQRFYNMKGYRQRFQNGFDCQGLWVEVEVEKELGLKSKKDIENLVPGDKRASIARFVELCKERVYKYAKVQTEQSKRLGYFMDWDNSYYTLSDDNNYMIWHFLKKCHEKGLIYKGRDSVPWCPRCGTAISQHEMLTEDYKEATHDSVYIKYPIKGRKNEYLLVWTTTPWTLPGNVSVAIDTDRDYVVTGGEVKGNTYYLNEYAAKRLGLKIIKKIKGTELVGLKYESPFDNLSGVKKTLGKYEHEVIATDEMILPISEEEGTGMVHVAPGAGTEDFQLAKKLGLPVIELIDEEATYISDLGEFSGKNAKEHPETILDFLKDKEEGKYLFDITPYTHRYPACWRCKTELVWRVVDEWYISMDGSVSKSKSTLRKTMMEVTRKIRWIPDFGLERELDWLKNMRDWLISKKRYWGLALPIWECKKCGNFEVIGSREELRKKVIEGWDKFKGHTPHKPWIDEVKIKCFRCGEITERIPDVGNPWLDAGIVSFSTISKDNKSTPFYISDRKEFEKWFPADFITESFPGQFKNWFYSLLAMSTVLEDREPFKNVLGFALACDVGGNIMHKSNPKTYISFNDAAEKAGSDVMRWIFTKQNPRYNLLFGWELTDQTRRRFHLTLWNIYNFFVTYANLDGWTPKPARGVSIKNLLDGWAMARLRETIIGVTESLDKYDAQTASSLIEDFVSDLSLWYIRRSRGRVGLAASDKQDKQDFYEISYLILVNLAKILAPFTPFLADMLFTNLVKPGFPVSVHLVDWPDKVFLKNLQGLLGEKMEVKKLMKYMKLVRSVVEKGHSARKEAELPVRQPLNSITVYFDERCDARMMKLIEDELNVKEVIWKKGKELKVKLNTKITPELEEEAKTRELIRKIQEERKGMGIGLTQKIKVKTPWIPESKNLIQKIKKVTLTLNLEIGNFEVKVSS</sequence>
<dbReference type="Pfam" id="PF19302">
    <property type="entry name" value="DUF5915"/>
    <property type="match status" value="1"/>
</dbReference>
<reference evidence="12 13" key="1">
    <citation type="journal article" date="2015" name="Nature">
        <title>rRNA introns, odd ribosomes, and small enigmatic genomes across a large radiation of phyla.</title>
        <authorList>
            <person name="Brown C.T."/>
            <person name="Hug L.A."/>
            <person name="Thomas B.C."/>
            <person name="Sharon I."/>
            <person name="Castelle C.J."/>
            <person name="Singh A."/>
            <person name="Wilkins M.J."/>
            <person name="Williams K.H."/>
            <person name="Banfield J.F."/>
        </authorList>
    </citation>
    <scope>NUCLEOTIDE SEQUENCE [LARGE SCALE GENOMIC DNA]</scope>
</reference>
<comment type="caution">
    <text evidence="12">The sequence shown here is derived from an EMBL/GenBank/DDBJ whole genome shotgun (WGS) entry which is preliminary data.</text>
</comment>
<dbReference type="AlphaFoldDB" id="A0A0G0NDC6"/>
<evidence type="ECO:0000259" key="10">
    <source>
        <dbReference type="Pfam" id="PF00133"/>
    </source>
</evidence>
<dbReference type="InterPro" id="IPR014729">
    <property type="entry name" value="Rossmann-like_a/b/a_fold"/>
</dbReference>
<evidence type="ECO:0000256" key="9">
    <source>
        <dbReference type="NCBIfam" id="TIGR00392"/>
    </source>
</evidence>
<evidence type="ECO:0000256" key="2">
    <source>
        <dbReference type="ARBA" id="ARBA00022598"/>
    </source>
</evidence>